<evidence type="ECO:0000313" key="2">
    <source>
        <dbReference type="EMBL" id="PIS08979.1"/>
    </source>
</evidence>
<dbReference type="AlphaFoldDB" id="A0A2H0WAP9"/>
<feature type="transmembrane region" description="Helical" evidence="1">
    <location>
        <begin position="12"/>
        <end position="32"/>
    </location>
</feature>
<dbReference type="EMBL" id="PEZT01000023">
    <property type="protein sequence ID" value="PIS08979.1"/>
    <property type="molecule type" value="Genomic_DNA"/>
</dbReference>
<protein>
    <submittedName>
        <fullName evidence="2">Uncharacterized protein</fullName>
    </submittedName>
</protein>
<reference evidence="3" key="1">
    <citation type="submission" date="2017-09" db="EMBL/GenBank/DDBJ databases">
        <title>Depth-based differentiation of microbial function through sediment-hosted aquifers and enrichment of novel symbionts in the deep terrestrial subsurface.</title>
        <authorList>
            <person name="Probst A.J."/>
            <person name="Ladd B."/>
            <person name="Jarett J.K."/>
            <person name="Geller-Mcgrath D.E."/>
            <person name="Sieber C.M.K."/>
            <person name="Emerson J.B."/>
            <person name="Anantharaman K."/>
            <person name="Thomas B.C."/>
            <person name="Malmstrom R."/>
            <person name="Stieglmeier M."/>
            <person name="Klingl A."/>
            <person name="Woyke T."/>
            <person name="Ryan C.M."/>
            <person name="Banfield J.F."/>
        </authorList>
    </citation>
    <scope>NUCLEOTIDE SEQUENCE [LARGE SCALE GENOMIC DNA]</scope>
</reference>
<accession>A0A2H0WAP9</accession>
<keyword evidence="1" id="KW-0812">Transmembrane</keyword>
<name>A0A2H0WAP9_9BACT</name>
<evidence type="ECO:0000256" key="1">
    <source>
        <dbReference type="SAM" id="Phobius"/>
    </source>
</evidence>
<evidence type="ECO:0000313" key="3">
    <source>
        <dbReference type="Proteomes" id="UP000230093"/>
    </source>
</evidence>
<keyword evidence="1" id="KW-0472">Membrane</keyword>
<sequence length="147" mass="16424">MKNVFSIILKIIKKAFLGMLLIFFLLLILWQIDTKLLRKKPPSAQEVFKFFDFPKDEETCELQGGTWGKIGPHPVKECNLPASDSGKFCTDSNQCQGYCLAQLTQEQLKSGMKGKIIKTNGTCSPTLKVIGCRGFIRNGFASIICLD</sequence>
<comment type="caution">
    <text evidence="2">The sequence shown here is derived from an EMBL/GenBank/DDBJ whole genome shotgun (WGS) entry which is preliminary data.</text>
</comment>
<gene>
    <name evidence="2" type="ORF">COT75_03895</name>
</gene>
<keyword evidence="1" id="KW-1133">Transmembrane helix</keyword>
<dbReference type="Proteomes" id="UP000230093">
    <property type="component" value="Unassembled WGS sequence"/>
</dbReference>
<organism evidence="2 3">
    <name type="scientific">Candidatus Beckwithbacteria bacterium CG10_big_fil_rev_8_21_14_0_10_34_10</name>
    <dbReference type="NCBI Taxonomy" id="1974495"/>
    <lineage>
        <taxon>Bacteria</taxon>
        <taxon>Candidatus Beckwithiibacteriota</taxon>
    </lineage>
</organism>
<proteinExistence type="predicted"/>